<protein>
    <submittedName>
        <fullName evidence="1">Uncharacterized protein</fullName>
    </submittedName>
</protein>
<dbReference type="AlphaFoldDB" id="A0A2P7B4W7"/>
<keyword evidence="2" id="KW-1185">Reference proteome</keyword>
<dbReference type="Proteomes" id="UP000241764">
    <property type="component" value="Unassembled WGS sequence"/>
</dbReference>
<evidence type="ECO:0000313" key="2">
    <source>
        <dbReference type="Proteomes" id="UP000241764"/>
    </source>
</evidence>
<accession>A0A2P7B4W7</accession>
<sequence length="78" mass="8899">MTQMTAFDLYRPPSTFERIRIERIRRSRFPADTFSRAVVTGDSAESLNPRLLAPDRIPKIDGEVLKVQQIPATVVRTV</sequence>
<proteinExistence type="predicted"/>
<dbReference type="EMBL" id="PGGM01000012">
    <property type="protein sequence ID" value="PSH61514.1"/>
    <property type="molecule type" value="Genomic_DNA"/>
</dbReference>
<name>A0A2P7B4W7_9HYPH</name>
<comment type="caution">
    <text evidence="1">The sequence shown here is derived from an EMBL/GenBank/DDBJ whole genome shotgun (WGS) entry which is preliminary data.</text>
</comment>
<organism evidence="1 2">
    <name type="scientific">Phyllobacterium sophorae</name>
    <dbReference type="NCBI Taxonomy" id="1520277"/>
    <lineage>
        <taxon>Bacteria</taxon>
        <taxon>Pseudomonadati</taxon>
        <taxon>Pseudomonadota</taxon>
        <taxon>Alphaproteobacteria</taxon>
        <taxon>Hyphomicrobiales</taxon>
        <taxon>Phyllobacteriaceae</taxon>
        <taxon>Phyllobacterium</taxon>
    </lineage>
</organism>
<gene>
    <name evidence="1" type="ORF">CU103_22085</name>
</gene>
<reference evidence="2" key="1">
    <citation type="submission" date="2017-11" db="EMBL/GenBank/DDBJ databases">
        <authorList>
            <person name="Kuznetsova I."/>
            <person name="Sazanova A."/>
            <person name="Chirak E."/>
            <person name="Safronova V."/>
            <person name="Willems A."/>
        </authorList>
    </citation>
    <scope>NUCLEOTIDE SEQUENCE [LARGE SCALE GENOMIC DNA]</scope>
    <source>
        <strain evidence="2">CCBAU 03422</strain>
    </source>
</reference>
<evidence type="ECO:0000313" key="1">
    <source>
        <dbReference type="EMBL" id="PSH61514.1"/>
    </source>
</evidence>